<gene>
    <name evidence="1" type="ORF">PoB_001299800</name>
</gene>
<protein>
    <submittedName>
        <fullName evidence="1">Uncharacterized protein</fullName>
    </submittedName>
</protein>
<reference evidence="1 2" key="1">
    <citation type="journal article" date="2021" name="Elife">
        <title>Chloroplast acquisition without the gene transfer in kleptoplastic sea slugs, Plakobranchus ocellatus.</title>
        <authorList>
            <person name="Maeda T."/>
            <person name="Takahashi S."/>
            <person name="Yoshida T."/>
            <person name="Shimamura S."/>
            <person name="Takaki Y."/>
            <person name="Nagai Y."/>
            <person name="Toyoda A."/>
            <person name="Suzuki Y."/>
            <person name="Arimoto A."/>
            <person name="Ishii H."/>
            <person name="Satoh N."/>
            <person name="Nishiyama T."/>
            <person name="Hasebe M."/>
            <person name="Maruyama T."/>
            <person name="Minagawa J."/>
            <person name="Obokata J."/>
            <person name="Shigenobu S."/>
        </authorList>
    </citation>
    <scope>NUCLEOTIDE SEQUENCE [LARGE SCALE GENOMIC DNA]</scope>
</reference>
<evidence type="ECO:0000313" key="1">
    <source>
        <dbReference type="EMBL" id="GFN86492.1"/>
    </source>
</evidence>
<evidence type="ECO:0000313" key="2">
    <source>
        <dbReference type="Proteomes" id="UP000735302"/>
    </source>
</evidence>
<comment type="caution">
    <text evidence="1">The sequence shown here is derived from an EMBL/GenBank/DDBJ whole genome shotgun (WGS) entry which is preliminary data.</text>
</comment>
<dbReference type="AlphaFoldDB" id="A0AAV3YVA2"/>
<organism evidence="1 2">
    <name type="scientific">Plakobranchus ocellatus</name>
    <dbReference type="NCBI Taxonomy" id="259542"/>
    <lineage>
        <taxon>Eukaryota</taxon>
        <taxon>Metazoa</taxon>
        <taxon>Spiralia</taxon>
        <taxon>Lophotrochozoa</taxon>
        <taxon>Mollusca</taxon>
        <taxon>Gastropoda</taxon>
        <taxon>Heterobranchia</taxon>
        <taxon>Euthyneura</taxon>
        <taxon>Panpulmonata</taxon>
        <taxon>Sacoglossa</taxon>
        <taxon>Placobranchoidea</taxon>
        <taxon>Plakobranchidae</taxon>
        <taxon>Plakobranchus</taxon>
    </lineage>
</organism>
<name>A0AAV3YVA2_9GAST</name>
<sequence>MVAKTPQITMLQVNKLALWHTMLDASGEIHTTHKTLDTAHIKQHTAHTCILHTAHCTLPTGHDTVRDNFVIKARRGMACCIVLSQLACVEPGRAVKYR</sequence>
<dbReference type="Proteomes" id="UP000735302">
    <property type="component" value="Unassembled WGS sequence"/>
</dbReference>
<proteinExistence type="predicted"/>
<accession>A0AAV3YVA2</accession>
<dbReference type="EMBL" id="BLXT01001539">
    <property type="protein sequence ID" value="GFN86492.1"/>
    <property type="molecule type" value="Genomic_DNA"/>
</dbReference>
<keyword evidence="2" id="KW-1185">Reference proteome</keyword>